<comment type="caution">
    <text evidence="1">The sequence shown here is derived from an EMBL/GenBank/DDBJ whole genome shotgun (WGS) entry which is preliminary data.</text>
</comment>
<evidence type="ECO:0000313" key="2">
    <source>
        <dbReference type="Proteomes" id="UP000829398"/>
    </source>
</evidence>
<gene>
    <name evidence="1" type="ORF">KPL71_003804</name>
</gene>
<sequence>MAPKLQTKMKESEFFPGKITCLSTLRPIENIKLKLTERQEKIFKNSCFGHFIDMKEVQFSSHLCHKMLLREVSSNDYEMRFLVGGSEGRFSMKEFALITGLNCGKYPRLDISQKDEDETVCDALLNGETRFTNQHLEKAFLAADTANDMQMVKLAMLYFLECVLLGKERKVLIDTSHIHMVDHFETFNNFPWGRKSFNVTLSGMRRALKNRVQKFQAKQATKPAHKEEKYSLLGFPYSFQVWAYEAISVLTPTFAQKEGHALPRILNWKAMSIPKETQLEKEVFSKKTVGIHLDNCGTAALDRAFTNFFLIFQVKVYQMLNPTKTEKEKAYMQCWMHLTGDNVQEAVAEDDNELQLLVSGDKDGHGEELEELDAYSDAPSQKIFSPPRPQKNAELGEIKNQLDRLEEKVDQILQLLLAKKSLSYQLPFQLQESVYGNNTMRRKSKKRKRSSRAKNVVMTDIRGNDLVVSENGGDNLEMMDSL</sequence>
<protein>
    <submittedName>
        <fullName evidence="1">K-box domain-containing protein</fullName>
    </submittedName>
</protein>
<organism evidence="1 2">
    <name type="scientific">Citrus sinensis</name>
    <name type="common">Sweet orange</name>
    <name type="synonym">Citrus aurantium var. sinensis</name>
    <dbReference type="NCBI Taxonomy" id="2711"/>
    <lineage>
        <taxon>Eukaryota</taxon>
        <taxon>Viridiplantae</taxon>
        <taxon>Streptophyta</taxon>
        <taxon>Embryophyta</taxon>
        <taxon>Tracheophyta</taxon>
        <taxon>Spermatophyta</taxon>
        <taxon>Magnoliopsida</taxon>
        <taxon>eudicotyledons</taxon>
        <taxon>Gunneridae</taxon>
        <taxon>Pentapetalae</taxon>
        <taxon>rosids</taxon>
        <taxon>malvids</taxon>
        <taxon>Sapindales</taxon>
        <taxon>Rutaceae</taxon>
        <taxon>Aurantioideae</taxon>
        <taxon>Citrus</taxon>
    </lineage>
</organism>
<evidence type="ECO:0000313" key="1">
    <source>
        <dbReference type="EMBL" id="KAH9791574.1"/>
    </source>
</evidence>
<proteinExistence type="predicted"/>
<accession>A0ACB8N105</accession>
<reference evidence="2" key="1">
    <citation type="journal article" date="2023" name="Hortic. Res.">
        <title>A chromosome-level phased genome enabling allele-level studies in sweet orange: a case study on citrus Huanglongbing tolerance.</title>
        <authorList>
            <person name="Wu B."/>
            <person name="Yu Q."/>
            <person name="Deng Z."/>
            <person name="Duan Y."/>
            <person name="Luo F."/>
            <person name="Gmitter F. Jr."/>
        </authorList>
    </citation>
    <scope>NUCLEOTIDE SEQUENCE [LARGE SCALE GENOMIC DNA]</scope>
    <source>
        <strain evidence="2">cv. Valencia</strain>
    </source>
</reference>
<name>A0ACB8N105_CITSI</name>
<dbReference type="Proteomes" id="UP000829398">
    <property type="component" value="Chromosome 2"/>
</dbReference>
<keyword evidence="2" id="KW-1185">Reference proteome</keyword>
<dbReference type="EMBL" id="CM039171">
    <property type="protein sequence ID" value="KAH9791574.1"/>
    <property type="molecule type" value="Genomic_DNA"/>
</dbReference>